<dbReference type="AlphaFoldDB" id="A0A1R1XH12"/>
<keyword evidence="3" id="KW-1185">Reference proteome</keyword>
<sequence>MGKFMHTQLPPKKLSSQGTAGIDPPSRIKRTSLHFEPSILTLLELVEFIPFLSFSLPLDNADVEILSWLFSLLTSDSLSIPFIVNIPSPFKLSFFERVPLSDSVDIDL</sequence>
<evidence type="ECO:0000313" key="2">
    <source>
        <dbReference type="EMBL" id="OMJ13922.1"/>
    </source>
</evidence>
<comment type="caution">
    <text evidence="2">The sequence shown here is derived from an EMBL/GenBank/DDBJ whole genome shotgun (WGS) entry which is preliminary data.</text>
</comment>
<name>A0A1R1XH12_9FUNG</name>
<reference evidence="2 3" key="1">
    <citation type="submission" date="2017-01" db="EMBL/GenBank/DDBJ databases">
        <authorList>
            <person name="Mah S.A."/>
            <person name="Swanson W.J."/>
            <person name="Moy G.W."/>
            <person name="Vacquier V.D."/>
        </authorList>
    </citation>
    <scope>NUCLEOTIDE SEQUENCE [LARGE SCALE GENOMIC DNA]</scope>
    <source>
        <strain evidence="2 3">GSMNP</strain>
    </source>
</reference>
<proteinExistence type="predicted"/>
<evidence type="ECO:0000256" key="1">
    <source>
        <dbReference type="SAM" id="MobiDB-lite"/>
    </source>
</evidence>
<dbReference type="Proteomes" id="UP000187283">
    <property type="component" value="Unassembled WGS sequence"/>
</dbReference>
<feature type="region of interest" description="Disordered" evidence="1">
    <location>
        <begin position="1"/>
        <end position="27"/>
    </location>
</feature>
<dbReference type="EMBL" id="LSSN01003268">
    <property type="protein sequence ID" value="OMJ13922.1"/>
    <property type="molecule type" value="Genomic_DNA"/>
</dbReference>
<protein>
    <submittedName>
        <fullName evidence="2">Uncharacterized protein</fullName>
    </submittedName>
</protein>
<organism evidence="2 3">
    <name type="scientific">Smittium culicis</name>
    <dbReference type="NCBI Taxonomy" id="133412"/>
    <lineage>
        <taxon>Eukaryota</taxon>
        <taxon>Fungi</taxon>
        <taxon>Fungi incertae sedis</taxon>
        <taxon>Zoopagomycota</taxon>
        <taxon>Kickxellomycotina</taxon>
        <taxon>Harpellomycetes</taxon>
        <taxon>Harpellales</taxon>
        <taxon>Legeriomycetaceae</taxon>
        <taxon>Smittium</taxon>
    </lineage>
</organism>
<evidence type="ECO:0000313" key="3">
    <source>
        <dbReference type="Proteomes" id="UP000187283"/>
    </source>
</evidence>
<accession>A0A1R1XH12</accession>
<gene>
    <name evidence="2" type="ORF">AYI70_g8210</name>
</gene>